<reference evidence="14" key="1">
    <citation type="submission" date="2016-10" db="EMBL/GenBank/DDBJ databases">
        <authorList>
            <person name="Varghese N."/>
            <person name="Submissions S."/>
        </authorList>
    </citation>
    <scope>NUCLEOTIDE SEQUENCE [LARGE SCALE GENOMIC DNA]</scope>
    <source>
        <strain evidence="14">DSM 23317</strain>
    </source>
</reference>
<evidence type="ECO:0000313" key="14">
    <source>
        <dbReference type="Proteomes" id="UP000199527"/>
    </source>
</evidence>
<dbReference type="InterPro" id="IPR029063">
    <property type="entry name" value="SAM-dependent_MTases_sf"/>
</dbReference>
<dbReference type="InterPro" id="IPR001566">
    <property type="entry name" value="23S_rRNA_MeTrfase_RlmD"/>
</dbReference>
<proteinExistence type="inferred from homology"/>
<dbReference type="PROSITE" id="PS51687">
    <property type="entry name" value="SAM_MT_RNA_M5U"/>
    <property type="match status" value="1"/>
</dbReference>
<feature type="binding site" evidence="9">
    <location>
        <position position="169"/>
    </location>
    <ligand>
        <name>[4Fe-4S] cluster</name>
        <dbReference type="ChEBI" id="CHEBI:49883"/>
    </ligand>
</feature>
<gene>
    <name evidence="9" type="primary">rlmD</name>
    <name evidence="13" type="ORF">SAMN04488540_10422</name>
</gene>
<evidence type="ECO:0000256" key="7">
    <source>
        <dbReference type="ARBA" id="ARBA00023004"/>
    </source>
</evidence>
<feature type="active site" evidence="11">
    <location>
        <position position="399"/>
    </location>
</feature>
<dbReference type="GO" id="GO:0003723">
    <property type="term" value="F:RNA binding"/>
    <property type="evidence" value="ECO:0007669"/>
    <property type="project" value="InterPro"/>
</dbReference>
<comment type="similarity">
    <text evidence="9">Belongs to the class I-like SAM-binding methyltransferase superfamily. RNA M5U methyltransferase family. RlmD subfamily.</text>
</comment>
<keyword evidence="3 9" id="KW-0489">Methyltransferase</keyword>
<dbReference type="PANTHER" id="PTHR11061">
    <property type="entry name" value="RNA M5U METHYLTRANSFERASE"/>
    <property type="match status" value="1"/>
</dbReference>
<evidence type="ECO:0000256" key="6">
    <source>
        <dbReference type="ARBA" id="ARBA00022723"/>
    </source>
</evidence>
<keyword evidence="5 9" id="KW-0949">S-adenosyl-L-methionine</keyword>
<feature type="binding site" evidence="9">
    <location>
        <position position="353"/>
    </location>
    <ligand>
        <name>S-adenosyl-L-methionine</name>
        <dbReference type="ChEBI" id="CHEBI:59789"/>
    </ligand>
</feature>
<dbReference type="SUPFAM" id="SSF50249">
    <property type="entry name" value="Nucleic acid-binding proteins"/>
    <property type="match status" value="1"/>
</dbReference>
<dbReference type="InterPro" id="IPR002792">
    <property type="entry name" value="TRAM_dom"/>
</dbReference>
<feature type="binding site" evidence="9">
    <location>
        <position position="89"/>
    </location>
    <ligand>
        <name>[4Fe-4S] cluster</name>
        <dbReference type="ChEBI" id="CHEBI:49883"/>
    </ligand>
</feature>
<name>A0A1G8PMV1_9GAMM</name>
<dbReference type="NCBIfam" id="NF009639">
    <property type="entry name" value="PRK13168.1"/>
    <property type="match status" value="1"/>
</dbReference>
<keyword evidence="6 9" id="KW-0479">Metal-binding</keyword>
<keyword evidence="4 9" id="KW-0808">Transferase</keyword>
<dbReference type="SUPFAM" id="SSF53335">
    <property type="entry name" value="S-adenosyl-L-methionine-dependent methyltransferases"/>
    <property type="match status" value="1"/>
</dbReference>
<dbReference type="GO" id="GO:0005506">
    <property type="term" value="F:iron ion binding"/>
    <property type="evidence" value="ECO:0007669"/>
    <property type="project" value="UniProtKB-UniRule"/>
</dbReference>
<accession>A0A1G8PMV1</accession>
<dbReference type="InterPro" id="IPR010280">
    <property type="entry name" value="U5_MeTrfase_fam"/>
</dbReference>
<dbReference type="PROSITE" id="PS01231">
    <property type="entry name" value="TRMA_2"/>
    <property type="match status" value="1"/>
</dbReference>
<dbReference type="InterPro" id="IPR012340">
    <property type="entry name" value="NA-bd_OB-fold"/>
</dbReference>
<evidence type="ECO:0000256" key="5">
    <source>
        <dbReference type="ARBA" id="ARBA00022691"/>
    </source>
</evidence>
<feature type="binding site" evidence="9">
    <location>
        <position position="92"/>
    </location>
    <ligand>
        <name>[4Fe-4S] cluster</name>
        <dbReference type="ChEBI" id="CHEBI:49883"/>
    </ligand>
</feature>
<dbReference type="Proteomes" id="UP000199527">
    <property type="component" value="Unassembled WGS sequence"/>
</dbReference>
<dbReference type="CDD" id="cd02440">
    <property type="entry name" value="AdoMet_MTases"/>
    <property type="match status" value="1"/>
</dbReference>
<feature type="binding site" evidence="9 10">
    <location>
        <position position="326"/>
    </location>
    <ligand>
        <name>S-adenosyl-L-methionine</name>
        <dbReference type="ChEBI" id="CHEBI:59789"/>
    </ligand>
</feature>
<evidence type="ECO:0000256" key="1">
    <source>
        <dbReference type="ARBA" id="ARBA00022485"/>
    </source>
</evidence>
<dbReference type="PANTHER" id="PTHR11061:SF49">
    <property type="entry name" value="23S RRNA (URACIL(1939)-C(5))-METHYLTRANSFERASE RLMD"/>
    <property type="match status" value="1"/>
</dbReference>
<keyword evidence="7 9" id="KW-0408">Iron</keyword>
<evidence type="ECO:0000256" key="11">
    <source>
        <dbReference type="PROSITE-ProRule" id="PRU10015"/>
    </source>
</evidence>
<evidence type="ECO:0000313" key="13">
    <source>
        <dbReference type="EMBL" id="SDI93638.1"/>
    </source>
</evidence>
<dbReference type="GO" id="GO:0051539">
    <property type="term" value="F:4 iron, 4 sulfur cluster binding"/>
    <property type="evidence" value="ECO:0007669"/>
    <property type="project" value="UniProtKB-KW"/>
</dbReference>
<evidence type="ECO:0000256" key="4">
    <source>
        <dbReference type="ARBA" id="ARBA00022679"/>
    </source>
</evidence>
<feature type="active site" description="Nucleophile" evidence="9 10">
    <location>
        <position position="399"/>
    </location>
</feature>
<dbReference type="Pfam" id="PF01938">
    <property type="entry name" value="TRAM"/>
    <property type="match status" value="1"/>
</dbReference>
<dbReference type="FunFam" id="2.40.50.140:FF:000097">
    <property type="entry name" value="23S rRNA (uracil(1939)-C(5))-methyltransferase RlmD"/>
    <property type="match status" value="1"/>
</dbReference>
<feature type="domain" description="TRAM" evidence="12">
    <location>
        <begin position="12"/>
        <end position="70"/>
    </location>
</feature>
<dbReference type="EMBL" id="FNEM01000004">
    <property type="protein sequence ID" value="SDI93638.1"/>
    <property type="molecule type" value="Genomic_DNA"/>
</dbReference>
<dbReference type="OrthoDB" id="9804590at2"/>
<feature type="binding site" evidence="9 10">
    <location>
        <position position="305"/>
    </location>
    <ligand>
        <name>S-adenosyl-L-methionine</name>
        <dbReference type="ChEBI" id="CHEBI:59789"/>
    </ligand>
</feature>
<feature type="binding site" evidence="9 10">
    <location>
        <position position="276"/>
    </location>
    <ligand>
        <name>S-adenosyl-L-methionine</name>
        <dbReference type="ChEBI" id="CHEBI:59789"/>
    </ligand>
</feature>
<dbReference type="RefSeq" id="WP_090363545.1">
    <property type="nucleotide sequence ID" value="NZ_FNEM01000004.1"/>
</dbReference>
<comment type="function">
    <text evidence="9">Catalyzes the formation of 5-methyl-uridine at position 1939 (m5U1939) in 23S rRNA.</text>
</comment>
<evidence type="ECO:0000259" key="12">
    <source>
        <dbReference type="PROSITE" id="PS50926"/>
    </source>
</evidence>
<keyword evidence="1 9" id="KW-0004">4Fe-4S</keyword>
<dbReference type="PROSITE" id="PS50926">
    <property type="entry name" value="TRAM"/>
    <property type="match status" value="1"/>
</dbReference>
<evidence type="ECO:0000256" key="2">
    <source>
        <dbReference type="ARBA" id="ARBA00022552"/>
    </source>
</evidence>
<feature type="binding site" evidence="9">
    <location>
        <position position="310"/>
    </location>
    <ligand>
        <name>S-adenosyl-L-methionine</name>
        <dbReference type="ChEBI" id="CHEBI:59789"/>
    </ligand>
</feature>
<evidence type="ECO:0000256" key="10">
    <source>
        <dbReference type="PROSITE-ProRule" id="PRU01024"/>
    </source>
</evidence>
<dbReference type="Gene3D" id="2.40.50.1070">
    <property type="match status" value="1"/>
</dbReference>
<dbReference type="GO" id="GO:0070041">
    <property type="term" value="F:rRNA (uridine-C5-)-methyltransferase activity"/>
    <property type="evidence" value="ECO:0007669"/>
    <property type="project" value="UniProtKB-UniRule"/>
</dbReference>
<evidence type="ECO:0000256" key="3">
    <source>
        <dbReference type="ARBA" id="ARBA00022603"/>
    </source>
</evidence>
<keyword evidence="8 9" id="KW-0411">Iron-sulfur</keyword>
<dbReference type="GO" id="GO:0070475">
    <property type="term" value="P:rRNA base methylation"/>
    <property type="evidence" value="ECO:0007669"/>
    <property type="project" value="TreeGrafter"/>
</dbReference>
<sequence length="442" mass="48516">MAQFFTPKSNKLKKLSKKIRLSADRLDHKGQGVAEYQGKVVFLPGLLPGEQAEVQLTEQKKRFAIGKVLNRLNDAPVRIEPTCPHFGACGGCQLQHLSSADQRSHKQQSLIELLSKLGDAHCEQVAEPIVGDDWHYRRRARLAVKMEQGALQLGFRQEGSRDIVAIERCPVLVAPFCDLIAPLKQLASGLRGRRQLGHIELTQTDDGNLACFRFTQKLAEADRQQLQQFAESHSLTVLIDGNDGIERLDGQPLAPFAIGNGEEGLPLAYLPGDFIQVNDAVNRQMVAQALAWLAPGKDDVVLDLFAGVGNFSLPLAQRARAVIAVEGVEQMVVRGNARAAELGLKNLSFHQADLNAEDLSAPWLQPVDLLLLDPARAGAVGALAHLGTWQPKRVLYVSCNPASLARDAKLLTGQNYRLTRVGLVDMFPHTQHLESMALFELQ</sequence>
<keyword evidence="14" id="KW-1185">Reference proteome</keyword>
<evidence type="ECO:0000256" key="8">
    <source>
        <dbReference type="ARBA" id="ARBA00023014"/>
    </source>
</evidence>
<organism evidence="13 14">
    <name type="scientific">Ferrimonas sediminum</name>
    <dbReference type="NCBI Taxonomy" id="718193"/>
    <lineage>
        <taxon>Bacteria</taxon>
        <taxon>Pseudomonadati</taxon>
        <taxon>Pseudomonadota</taxon>
        <taxon>Gammaproteobacteria</taxon>
        <taxon>Alteromonadales</taxon>
        <taxon>Ferrimonadaceae</taxon>
        <taxon>Ferrimonas</taxon>
    </lineage>
</organism>
<evidence type="ECO:0000256" key="9">
    <source>
        <dbReference type="HAMAP-Rule" id="MF_01010"/>
    </source>
</evidence>
<dbReference type="InterPro" id="IPR030390">
    <property type="entry name" value="MeTrfase_TrmA_AS"/>
</dbReference>
<dbReference type="EC" id="2.1.1.190" evidence="9"/>
<dbReference type="Gene3D" id="2.40.50.140">
    <property type="entry name" value="Nucleic acid-binding proteins"/>
    <property type="match status" value="1"/>
</dbReference>
<dbReference type="HAMAP" id="MF_01010">
    <property type="entry name" value="23SrRNA_methyltr_RlmD"/>
    <property type="match status" value="1"/>
</dbReference>
<feature type="binding site" evidence="9">
    <location>
        <position position="83"/>
    </location>
    <ligand>
        <name>[4Fe-4S] cluster</name>
        <dbReference type="ChEBI" id="CHEBI:49883"/>
    </ligand>
</feature>
<dbReference type="Pfam" id="PF05958">
    <property type="entry name" value="tRNA_U5-meth_tr"/>
    <property type="match status" value="1"/>
</dbReference>
<dbReference type="AlphaFoldDB" id="A0A1G8PMV1"/>
<protein>
    <recommendedName>
        <fullName evidence="9">23S rRNA (uracil(1939)-C(5))-methyltransferase RlmD</fullName>
        <ecNumber evidence="9">2.1.1.190</ecNumber>
    </recommendedName>
    <alternativeName>
        <fullName evidence="9">23S rRNA(m5U1939)-methyltransferase</fullName>
    </alternativeName>
</protein>
<dbReference type="InterPro" id="IPR030391">
    <property type="entry name" value="MeTrfase_TrmA_CS"/>
</dbReference>
<keyword evidence="2 9" id="KW-0698">rRNA processing</keyword>
<comment type="catalytic activity">
    <reaction evidence="9">
        <text>uridine(1939) in 23S rRNA + S-adenosyl-L-methionine = 5-methyluridine(1939) in 23S rRNA + S-adenosyl-L-homocysteine + H(+)</text>
        <dbReference type="Rhea" id="RHEA:42908"/>
        <dbReference type="Rhea" id="RHEA-COMP:10278"/>
        <dbReference type="Rhea" id="RHEA-COMP:10279"/>
        <dbReference type="ChEBI" id="CHEBI:15378"/>
        <dbReference type="ChEBI" id="CHEBI:57856"/>
        <dbReference type="ChEBI" id="CHEBI:59789"/>
        <dbReference type="ChEBI" id="CHEBI:65315"/>
        <dbReference type="ChEBI" id="CHEBI:74447"/>
        <dbReference type="EC" id="2.1.1.190"/>
    </reaction>
</comment>
<dbReference type="Gene3D" id="3.40.50.150">
    <property type="entry name" value="Vaccinia Virus protein VP39"/>
    <property type="match status" value="1"/>
</dbReference>
<dbReference type="PROSITE" id="PS01230">
    <property type="entry name" value="TRMA_1"/>
    <property type="match status" value="1"/>
</dbReference>
<feature type="binding site" evidence="9 10">
    <location>
        <position position="373"/>
    </location>
    <ligand>
        <name>S-adenosyl-L-methionine</name>
        <dbReference type="ChEBI" id="CHEBI:59789"/>
    </ligand>
</feature>